<dbReference type="NCBIfam" id="NF005759">
    <property type="entry name" value="PRK07583.1"/>
    <property type="match status" value="1"/>
</dbReference>
<dbReference type="CDD" id="cd01293">
    <property type="entry name" value="Bact_CD"/>
    <property type="match status" value="1"/>
</dbReference>
<dbReference type="Gene3D" id="3.20.20.140">
    <property type="entry name" value="Metal-dependent hydrolases"/>
    <property type="match status" value="1"/>
</dbReference>
<dbReference type="SUPFAM" id="SSF51556">
    <property type="entry name" value="Metallo-dependent hydrolases"/>
    <property type="match status" value="1"/>
</dbReference>
<evidence type="ECO:0000313" key="2">
    <source>
        <dbReference type="EMBL" id="QCI64649.1"/>
    </source>
</evidence>
<dbReference type="RefSeq" id="WP_136960101.1">
    <property type="nucleotide sequence ID" value="NZ_CP039690.1"/>
</dbReference>
<dbReference type="OrthoDB" id="9815027at2"/>
<dbReference type="GO" id="GO:0035888">
    <property type="term" value="F:isoguanine deaminase activity"/>
    <property type="evidence" value="ECO:0007669"/>
    <property type="project" value="TreeGrafter"/>
</dbReference>
<dbReference type="Gene3D" id="2.30.40.10">
    <property type="entry name" value="Urease, subunit C, domain 1"/>
    <property type="match status" value="1"/>
</dbReference>
<name>A0A4D7AUS7_9HYPH</name>
<organism evidence="2 3">
    <name type="scientific">Phreatobacter stygius</name>
    <dbReference type="NCBI Taxonomy" id="1940610"/>
    <lineage>
        <taxon>Bacteria</taxon>
        <taxon>Pseudomonadati</taxon>
        <taxon>Pseudomonadota</taxon>
        <taxon>Alphaproteobacteria</taxon>
        <taxon>Hyphomicrobiales</taxon>
        <taxon>Phreatobacteraceae</taxon>
        <taxon>Phreatobacter</taxon>
    </lineage>
</organism>
<dbReference type="Proteomes" id="UP000298781">
    <property type="component" value="Chromosome"/>
</dbReference>
<proteinExistence type="predicted"/>
<dbReference type="PANTHER" id="PTHR32027:SF0">
    <property type="entry name" value="CYTOSINE DEAMINASE"/>
    <property type="match status" value="1"/>
</dbReference>
<dbReference type="InterPro" id="IPR018228">
    <property type="entry name" value="DNase_TatD-rel_CS"/>
</dbReference>
<dbReference type="EMBL" id="CP039690">
    <property type="protein sequence ID" value="QCI64649.1"/>
    <property type="molecule type" value="Genomic_DNA"/>
</dbReference>
<keyword evidence="3" id="KW-1185">Reference proteome</keyword>
<dbReference type="InterPro" id="IPR052349">
    <property type="entry name" value="Metallo-hydrolase_Enzymes"/>
</dbReference>
<protein>
    <submittedName>
        <fullName evidence="2">Cytosine deaminase</fullName>
        <ecNumber evidence="2">3.5.4.1</ecNumber>
    </submittedName>
</protein>
<dbReference type="SUPFAM" id="SSF51338">
    <property type="entry name" value="Composite domain of metallo-dependent hydrolases"/>
    <property type="match status" value="1"/>
</dbReference>
<dbReference type="InterPro" id="IPR013108">
    <property type="entry name" value="Amidohydro_3"/>
</dbReference>
<dbReference type="AlphaFoldDB" id="A0A4D7AUS7"/>
<dbReference type="KEGG" id="pstg:E8M01_10675"/>
<accession>A0A4D7AUS7</accession>
<reference evidence="2 3" key="1">
    <citation type="submission" date="2019-04" db="EMBL/GenBank/DDBJ databases">
        <title>Phreatobacter aquaticus sp. nov.</title>
        <authorList>
            <person name="Choi A."/>
        </authorList>
    </citation>
    <scope>NUCLEOTIDE SEQUENCE [LARGE SCALE GENOMIC DNA]</scope>
    <source>
        <strain evidence="2 3">KCTC 52518</strain>
    </source>
</reference>
<keyword evidence="2" id="KW-0378">Hydrolase</keyword>
<dbReference type="GO" id="GO:0006209">
    <property type="term" value="P:cytosine catabolic process"/>
    <property type="evidence" value="ECO:0007669"/>
    <property type="project" value="TreeGrafter"/>
</dbReference>
<evidence type="ECO:0000313" key="3">
    <source>
        <dbReference type="Proteomes" id="UP000298781"/>
    </source>
</evidence>
<gene>
    <name evidence="2" type="ORF">E8M01_10675</name>
</gene>
<dbReference type="InterPro" id="IPR011059">
    <property type="entry name" value="Metal-dep_hydrolase_composite"/>
</dbReference>
<dbReference type="GO" id="GO:0004131">
    <property type="term" value="F:cytosine deaminase activity"/>
    <property type="evidence" value="ECO:0007669"/>
    <property type="project" value="UniProtKB-EC"/>
</dbReference>
<feature type="domain" description="Amidohydrolase 3" evidence="1">
    <location>
        <begin position="215"/>
        <end position="425"/>
    </location>
</feature>
<dbReference type="Pfam" id="PF07969">
    <property type="entry name" value="Amidohydro_3"/>
    <property type="match status" value="1"/>
</dbReference>
<evidence type="ECO:0000259" key="1">
    <source>
        <dbReference type="Pfam" id="PF07969"/>
    </source>
</evidence>
<dbReference type="PROSITE" id="PS01137">
    <property type="entry name" value="TATD_1"/>
    <property type="match status" value="1"/>
</dbReference>
<dbReference type="EC" id="3.5.4.1" evidence="2"/>
<dbReference type="PANTHER" id="PTHR32027">
    <property type="entry name" value="CYTOSINE DEAMINASE"/>
    <property type="match status" value="1"/>
</dbReference>
<dbReference type="InterPro" id="IPR032466">
    <property type="entry name" value="Metal_Hydrolase"/>
</dbReference>
<sequence length="443" mass="47699">MGLGFASLPDSGRYRLANATVPAALVGGATLDANGDGLALADIVITDGRIETIGVRSAADAATDLATVDLDRAMVFPCFVDSHTHLDKGHIWPRAANPDGTFPGALAAVAADRQANWSAVDVRTRMNFGLRSAFAHGTAAIRTHIDSLPGQIDISWPLFSELRQEWLGRIDLQASSLCGIDVVVEDGYLDKLVPVLKRFGGGLGCVTYMSPNLAEGLEQLFSTALAQGFKLDFHVDETLDAGAHSLRLIAEAALRFGWAENGNGRIVVGHCCSLSAQADDEVERTLDLVAKAGLAVVSLPMCNMYLQDRSFGRTPRRRGVTLLHEMKQRGTPVMVASDNTRDPFYAYGDLDVLEVYRAATRILHFDHPVGDWPLTVTGTPAEACGFSGRGLIAAGLAADLVLFRGRTWTELLARPEADRTVIRAGRAIDTTLPCYRDLDVLWS</sequence>